<dbReference type="GO" id="GO:0004400">
    <property type="term" value="F:histidinol-phosphate transaminase activity"/>
    <property type="evidence" value="ECO:0007669"/>
    <property type="project" value="UniProtKB-EC"/>
</dbReference>
<dbReference type="PROSITE" id="PS00599">
    <property type="entry name" value="AA_TRANSFER_CLASS_2"/>
    <property type="match status" value="1"/>
</dbReference>
<evidence type="ECO:0000259" key="5">
    <source>
        <dbReference type="Pfam" id="PF00155"/>
    </source>
</evidence>
<accession>A0A644VWG8</accession>
<dbReference type="CDD" id="cd00609">
    <property type="entry name" value="AAT_like"/>
    <property type="match status" value="1"/>
</dbReference>
<gene>
    <name evidence="6" type="primary">hisC_24</name>
    <name evidence="6" type="ORF">SDC9_41880</name>
</gene>
<dbReference type="InterPro" id="IPR004839">
    <property type="entry name" value="Aminotransferase_I/II_large"/>
</dbReference>
<evidence type="ECO:0000256" key="4">
    <source>
        <dbReference type="ARBA" id="ARBA00022898"/>
    </source>
</evidence>
<evidence type="ECO:0000256" key="1">
    <source>
        <dbReference type="ARBA" id="ARBA00001933"/>
    </source>
</evidence>
<dbReference type="PANTHER" id="PTHR42885:SF2">
    <property type="entry name" value="HISTIDINOL-PHOSPHATE AMINOTRANSFERASE"/>
    <property type="match status" value="1"/>
</dbReference>
<protein>
    <submittedName>
        <fullName evidence="6">Histidinol-phosphate aminotransferase</fullName>
        <ecNumber evidence="6">2.6.1.9</ecNumber>
    </submittedName>
</protein>
<dbReference type="InterPro" id="IPR001917">
    <property type="entry name" value="Aminotrans_II_pyridoxalP_BS"/>
</dbReference>
<proteinExistence type="predicted"/>
<reference evidence="6" key="1">
    <citation type="submission" date="2019-08" db="EMBL/GenBank/DDBJ databases">
        <authorList>
            <person name="Kucharzyk K."/>
            <person name="Murdoch R.W."/>
            <person name="Higgins S."/>
            <person name="Loffler F."/>
        </authorList>
    </citation>
    <scope>NUCLEOTIDE SEQUENCE</scope>
</reference>
<sequence>MKEMTARLGLDKLEEYSVETVPDADIVVNANESNWNLPKEVLTQILEETKKFLFNRYPPLDTGKLGRALGNDLHVEQEQIIIGNGSSELLEKACFAFGGMGSKIAFPYPSFSMYGVYVQMADSIGAPYTLTQDGYIDPEAVIDFCQRENPSLLIVCNPNNPTGNFNSLENIEKILAGVSCPVIMDEAYMEFAQEPDTGNKISTMSLLEKYTNFLCLRTFSKAYGLAGLRVGYGTGSTELIRIMQKVLLPYHVNSYSLMVALKTYEHKKLFADRVQLIRRQRNKMQGKLESLGFNVFDSETNFLFFLPSADLAFKLSRYAIKKGYKLLGSNENMAGSLVFQELLAEKILVRNFSNHPALPGGIRLTIGTEDENIKIAATLAAICQRAGE</sequence>
<organism evidence="6">
    <name type="scientific">bioreactor metagenome</name>
    <dbReference type="NCBI Taxonomy" id="1076179"/>
    <lineage>
        <taxon>unclassified sequences</taxon>
        <taxon>metagenomes</taxon>
        <taxon>ecological metagenomes</taxon>
    </lineage>
</organism>
<dbReference type="Gene3D" id="3.90.1150.10">
    <property type="entry name" value="Aspartate Aminotransferase, domain 1"/>
    <property type="match status" value="1"/>
</dbReference>
<dbReference type="PANTHER" id="PTHR42885">
    <property type="entry name" value="HISTIDINOL-PHOSPHATE AMINOTRANSFERASE-RELATED"/>
    <property type="match status" value="1"/>
</dbReference>
<dbReference type="SUPFAM" id="SSF53383">
    <property type="entry name" value="PLP-dependent transferases"/>
    <property type="match status" value="1"/>
</dbReference>
<dbReference type="InterPro" id="IPR015422">
    <property type="entry name" value="PyrdxlP-dep_Trfase_small"/>
</dbReference>
<feature type="domain" description="Aminotransferase class I/classII large" evidence="5">
    <location>
        <begin position="31"/>
        <end position="377"/>
    </location>
</feature>
<dbReference type="Pfam" id="PF00155">
    <property type="entry name" value="Aminotran_1_2"/>
    <property type="match status" value="1"/>
</dbReference>
<dbReference type="Gene3D" id="3.40.640.10">
    <property type="entry name" value="Type I PLP-dependent aspartate aminotransferase-like (Major domain)"/>
    <property type="match status" value="1"/>
</dbReference>
<dbReference type="InterPro" id="IPR015424">
    <property type="entry name" value="PyrdxlP-dep_Trfase"/>
</dbReference>
<dbReference type="EC" id="2.6.1.9" evidence="6"/>
<evidence type="ECO:0000313" key="6">
    <source>
        <dbReference type="EMBL" id="MPL95708.1"/>
    </source>
</evidence>
<keyword evidence="4" id="KW-0663">Pyridoxal phosphate</keyword>
<keyword evidence="2 6" id="KW-0032">Aminotransferase</keyword>
<dbReference type="AlphaFoldDB" id="A0A644VWG8"/>
<comment type="cofactor">
    <cofactor evidence="1">
        <name>pyridoxal 5'-phosphate</name>
        <dbReference type="ChEBI" id="CHEBI:597326"/>
    </cofactor>
</comment>
<dbReference type="GO" id="GO:0030170">
    <property type="term" value="F:pyridoxal phosphate binding"/>
    <property type="evidence" value="ECO:0007669"/>
    <property type="project" value="InterPro"/>
</dbReference>
<dbReference type="InterPro" id="IPR015421">
    <property type="entry name" value="PyrdxlP-dep_Trfase_major"/>
</dbReference>
<evidence type="ECO:0000256" key="3">
    <source>
        <dbReference type="ARBA" id="ARBA00022679"/>
    </source>
</evidence>
<name>A0A644VWG8_9ZZZZ</name>
<dbReference type="EMBL" id="VSSQ01000478">
    <property type="protein sequence ID" value="MPL95708.1"/>
    <property type="molecule type" value="Genomic_DNA"/>
</dbReference>
<evidence type="ECO:0000256" key="2">
    <source>
        <dbReference type="ARBA" id="ARBA00022576"/>
    </source>
</evidence>
<keyword evidence="3 6" id="KW-0808">Transferase</keyword>
<comment type="caution">
    <text evidence="6">The sequence shown here is derived from an EMBL/GenBank/DDBJ whole genome shotgun (WGS) entry which is preliminary data.</text>
</comment>